<dbReference type="InterPro" id="IPR015797">
    <property type="entry name" value="NUDIX_hydrolase-like_dom_sf"/>
</dbReference>
<proteinExistence type="inferred from homology"/>
<comment type="similarity">
    <text evidence="3">Belongs to the Nudix hydrolase family.</text>
</comment>
<sequence length="346" mass="37495">MRGMSELMRLREVWGHRPLLGAGVSVLLQDESGRVLLQRRGDDGLWGTPGGALEPGEDVLTAARRELLEETGLRCPNLRLLPPQEGLVSGPEMYHRYPNGHEIYYAGMQSHGTLPASALADAQPDDSGETLALDWFALDDLPTLSGNINRANLNVLRTRAGLPPLPLEPTPPPPPPGNYLSELRRVAGQRRLPLCVPVVAILVTDKLGRLLLLRRGDTGLWTLPGGVLEPGESFEACARRELFGETGLSAARLEPLHLYAGAEYRFTYPHGDVIDNVSVLYRAQETGGDLHLQAGESPGAAWFALDSLPGETELGGPLIRAMVAHVASPRAQVRATALPQRDVLLR</sequence>
<feature type="domain" description="Nudix hydrolase" evidence="4">
    <location>
        <begin position="193"/>
        <end position="332"/>
    </location>
</feature>
<reference evidence="6" key="1">
    <citation type="submission" date="2018-01" db="EMBL/GenBank/DDBJ databases">
        <title>Draft Genome Sequence of the Radioresistant Bacterium Deinococcus aerius TR0125, Isolated from the Higher Atmosphere above Japan.</title>
        <authorList>
            <person name="Satoh K."/>
            <person name="Arai H."/>
            <person name="Sanzen T."/>
            <person name="Kawaguchi Y."/>
            <person name="Hayashi H."/>
            <person name="Yokobori S."/>
            <person name="Yamagishi A."/>
            <person name="Oono Y."/>
            <person name="Narumi I."/>
        </authorList>
    </citation>
    <scope>NUCLEOTIDE SEQUENCE [LARGE SCALE GENOMIC DNA]</scope>
    <source>
        <strain evidence="6">TR0125</strain>
    </source>
</reference>
<dbReference type="InterPro" id="IPR020084">
    <property type="entry name" value="NUDIX_hydrolase_CS"/>
</dbReference>
<evidence type="ECO:0000256" key="2">
    <source>
        <dbReference type="ARBA" id="ARBA00022801"/>
    </source>
</evidence>
<dbReference type="Gene3D" id="3.90.79.10">
    <property type="entry name" value="Nucleoside Triphosphate Pyrophosphohydrolase"/>
    <property type="match status" value="2"/>
</dbReference>
<dbReference type="PROSITE" id="PS00893">
    <property type="entry name" value="NUDIX_BOX"/>
    <property type="match status" value="1"/>
</dbReference>
<feature type="domain" description="Nudix hydrolase" evidence="4">
    <location>
        <begin position="19"/>
        <end position="160"/>
    </location>
</feature>
<evidence type="ECO:0000259" key="4">
    <source>
        <dbReference type="PROSITE" id="PS51462"/>
    </source>
</evidence>
<dbReference type="SUPFAM" id="SSF55811">
    <property type="entry name" value="Nudix"/>
    <property type="match status" value="2"/>
</dbReference>
<dbReference type="AlphaFoldDB" id="A0A2I9D8H5"/>
<protein>
    <submittedName>
        <fullName evidence="5">MutT/nudix family protein</fullName>
    </submittedName>
</protein>
<keyword evidence="2 3" id="KW-0378">Hydrolase</keyword>
<evidence type="ECO:0000256" key="3">
    <source>
        <dbReference type="RuleBase" id="RU003476"/>
    </source>
</evidence>
<organism evidence="5 6">
    <name type="scientific">Deinococcus aerius</name>
    <dbReference type="NCBI Taxonomy" id="200253"/>
    <lineage>
        <taxon>Bacteria</taxon>
        <taxon>Thermotogati</taxon>
        <taxon>Deinococcota</taxon>
        <taxon>Deinococci</taxon>
        <taxon>Deinococcales</taxon>
        <taxon>Deinococcaceae</taxon>
        <taxon>Deinococcus</taxon>
    </lineage>
</organism>
<dbReference type="PANTHER" id="PTHR43046:SF16">
    <property type="entry name" value="ADP-RIBOSE PYROPHOSPHATASE YJHB-RELATED"/>
    <property type="match status" value="1"/>
</dbReference>
<evidence type="ECO:0000256" key="1">
    <source>
        <dbReference type="ARBA" id="ARBA00001946"/>
    </source>
</evidence>
<gene>
    <name evidence="5" type="ORF">DAERI_120119</name>
</gene>
<evidence type="ECO:0000313" key="5">
    <source>
        <dbReference type="EMBL" id="GBF07126.1"/>
    </source>
</evidence>
<dbReference type="PANTHER" id="PTHR43046">
    <property type="entry name" value="GDP-MANNOSE MANNOSYL HYDROLASE"/>
    <property type="match status" value="1"/>
</dbReference>
<name>A0A2I9D8H5_9DEIO</name>
<comment type="cofactor">
    <cofactor evidence="1">
        <name>Mg(2+)</name>
        <dbReference type="ChEBI" id="CHEBI:18420"/>
    </cofactor>
</comment>
<dbReference type="Pfam" id="PF00293">
    <property type="entry name" value="NUDIX"/>
    <property type="match status" value="2"/>
</dbReference>
<dbReference type="GO" id="GO:0016787">
    <property type="term" value="F:hydrolase activity"/>
    <property type="evidence" value="ECO:0007669"/>
    <property type="project" value="UniProtKB-KW"/>
</dbReference>
<dbReference type="PROSITE" id="PS51462">
    <property type="entry name" value="NUDIX"/>
    <property type="match status" value="2"/>
</dbReference>
<dbReference type="PRINTS" id="PR00502">
    <property type="entry name" value="NUDIXFAMILY"/>
</dbReference>
<dbReference type="InterPro" id="IPR020476">
    <property type="entry name" value="Nudix_hydrolase"/>
</dbReference>
<evidence type="ECO:0000313" key="6">
    <source>
        <dbReference type="Proteomes" id="UP000236569"/>
    </source>
</evidence>
<dbReference type="Proteomes" id="UP000236569">
    <property type="component" value="Unassembled WGS sequence"/>
</dbReference>
<dbReference type="EMBL" id="BFAG01000012">
    <property type="protein sequence ID" value="GBF07126.1"/>
    <property type="molecule type" value="Genomic_DNA"/>
</dbReference>
<keyword evidence="6" id="KW-1185">Reference proteome</keyword>
<dbReference type="InterPro" id="IPR000086">
    <property type="entry name" value="NUDIX_hydrolase_dom"/>
</dbReference>
<accession>A0A2I9D8H5</accession>
<comment type="caution">
    <text evidence="5">The sequence shown here is derived from an EMBL/GenBank/DDBJ whole genome shotgun (WGS) entry which is preliminary data.</text>
</comment>